<feature type="compositionally biased region" description="Basic residues" evidence="1">
    <location>
        <begin position="267"/>
        <end position="282"/>
    </location>
</feature>
<accession>A0ABR1PMY8</accession>
<feature type="compositionally biased region" description="Basic residues" evidence="1">
    <location>
        <begin position="412"/>
        <end position="421"/>
    </location>
</feature>
<evidence type="ECO:0008006" key="4">
    <source>
        <dbReference type="Google" id="ProtNLM"/>
    </source>
</evidence>
<feature type="compositionally biased region" description="Acidic residues" evidence="1">
    <location>
        <begin position="729"/>
        <end position="745"/>
    </location>
</feature>
<feature type="compositionally biased region" description="Polar residues" evidence="1">
    <location>
        <begin position="285"/>
        <end position="294"/>
    </location>
</feature>
<evidence type="ECO:0000313" key="3">
    <source>
        <dbReference type="Proteomes" id="UP001430848"/>
    </source>
</evidence>
<feature type="region of interest" description="Disordered" evidence="1">
    <location>
        <begin position="829"/>
        <end position="879"/>
    </location>
</feature>
<evidence type="ECO:0000256" key="1">
    <source>
        <dbReference type="SAM" id="MobiDB-lite"/>
    </source>
</evidence>
<feature type="compositionally biased region" description="Basic and acidic residues" evidence="1">
    <location>
        <begin position="715"/>
        <end position="728"/>
    </location>
</feature>
<feature type="compositionally biased region" description="Polar residues" evidence="1">
    <location>
        <begin position="692"/>
        <end position="704"/>
    </location>
</feature>
<feature type="compositionally biased region" description="Low complexity" evidence="1">
    <location>
        <begin position="160"/>
        <end position="189"/>
    </location>
</feature>
<dbReference type="EMBL" id="JAKNSF020000002">
    <property type="protein sequence ID" value="KAK7741125.1"/>
    <property type="molecule type" value="Genomic_DNA"/>
</dbReference>
<organism evidence="2 3">
    <name type="scientific">Diaporthe eres</name>
    <name type="common">Phomopsis oblonga</name>
    <dbReference type="NCBI Taxonomy" id="83184"/>
    <lineage>
        <taxon>Eukaryota</taxon>
        <taxon>Fungi</taxon>
        <taxon>Dikarya</taxon>
        <taxon>Ascomycota</taxon>
        <taxon>Pezizomycotina</taxon>
        <taxon>Sordariomycetes</taxon>
        <taxon>Sordariomycetidae</taxon>
        <taxon>Diaporthales</taxon>
        <taxon>Diaporthaceae</taxon>
        <taxon>Diaporthe</taxon>
        <taxon>Diaporthe eres species complex</taxon>
    </lineage>
</organism>
<feature type="region of interest" description="Disordered" evidence="1">
    <location>
        <begin position="692"/>
        <end position="800"/>
    </location>
</feature>
<feature type="compositionally biased region" description="Low complexity" evidence="1">
    <location>
        <begin position="855"/>
        <end position="868"/>
    </location>
</feature>
<keyword evidence="3" id="KW-1185">Reference proteome</keyword>
<gene>
    <name evidence="2" type="ORF">SLS63_000678</name>
</gene>
<feature type="compositionally biased region" description="Polar residues" evidence="1">
    <location>
        <begin position="27"/>
        <end position="51"/>
    </location>
</feature>
<feature type="region of interest" description="Disordered" evidence="1">
    <location>
        <begin position="17"/>
        <end position="94"/>
    </location>
</feature>
<reference evidence="2 3" key="1">
    <citation type="submission" date="2024-02" db="EMBL/GenBank/DDBJ databases">
        <title>De novo assembly and annotation of 12 fungi associated with fruit tree decline syndrome in Ontario, Canada.</title>
        <authorList>
            <person name="Sulman M."/>
            <person name="Ellouze W."/>
            <person name="Ilyukhin E."/>
        </authorList>
    </citation>
    <scope>NUCLEOTIDE SEQUENCE [LARGE SCALE GENOMIC DNA]</scope>
    <source>
        <strain evidence="2 3">M169</strain>
    </source>
</reference>
<comment type="caution">
    <text evidence="2">The sequence shown here is derived from an EMBL/GenBank/DDBJ whole genome shotgun (WGS) entry which is preliminary data.</text>
</comment>
<protein>
    <recommendedName>
        <fullName evidence="4">Mucin</fullName>
    </recommendedName>
</protein>
<evidence type="ECO:0000313" key="2">
    <source>
        <dbReference type="EMBL" id="KAK7741125.1"/>
    </source>
</evidence>
<feature type="region of interest" description="Disordered" evidence="1">
    <location>
        <begin position="156"/>
        <end position="380"/>
    </location>
</feature>
<feature type="region of interest" description="Disordered" evidence="1">
    <location>
        <begin position="639"/>
        <end position="658"/>
    </location>
</feature>
<feature type="compositionally biased region" description="Low complexity" evidence="1">
    <location>
        <begin position="746"/>
        <end position="762"/>
    </location>
</feature>
<feature type="compositionally biased region" description="Low complexity" evidence="1">
    <location>
        <begin position="237"/>
        <end position="263"/>
    </location>
</feature>
<feature type="region of interest" description="Disordered" evidence="1">
    <location>
        <begin position="566"/>
        <end position="631"/>
    </location>
</feature>
<proteinExistence type="predicted"/>
<feature type="region of interest" description="Disordered" evidence="1">
    <location>
        <begin position="409"/>
        <end position="441"/>
    </location>
</feature>
<feature type="compositionally biased region" description="Basic residues" evidence="1">
    <location>
        <begin position="570"/>
        <end position="583"/>
    </location>
</feature>
<feature type="compositionally biased region" description="Polar residues" evidence="1">
    <location>
        <begin position="605"/>
        <end position="631"/>
    </location>
</feature>
<sequence length="913" mass="100360">MGSLPLEDPEPLTARAVQGVDEAVGTGITQSGVPTDATSRTSLESPTSFTGTVEDLGCDEPGQPENKPQRPPYLLISTGPGPPSLSPSSANSGVFQEGLNRLHSFQDLARLRLKHATQIECYETTVLRLPETSDSELYDLRDRRWAHLDLAEDEGGDDLGAGLSAPDSPLSSSPSTSTSTSTFLDSPSLAERRPFSFEAFFDASPESPEGSPTLPRRNDSRLTTITYRHMPPKTMPELSGLGDSGEGSAFLSSTWASASGGSATDHHHQHHHNNNAHLRPRSAPKNLSRTSNPFTGLWGRKGQQHQHQAQQDDVPAGRLGEAGLDSGMPWKRISDDGTAVEVHEGRTTPPRSASGAPNGLKDAKEPANASEGGGPPPLTREEFEALPLAIQRKESTDVDDIYNHYDDITTQKNKRRKHISKRSTPDPYAIRDSPSTAVSDSSWFLNHPDKARKTQLTRQEQCELVKHLRASVILDAADEAIYKLRHKPSNLTLTPTPEIDCSTSTLSTRRGSFDSLTDAMAQSQAASREDPARESLYESFRWLDEEEDLDLRLFLDDYHANLREELPHATKSRRPSFRRHLSISKRPFGQPTVSGSQSDTRDSDTAPTSPSYNTGLTQHQQQPNGTQHAQRLSRTLSLMNPRQPHVRSESLTGIDPGAAHYQDPEARLKLRVYLASPQKFDEAIEFGFPATDSVQAPSTLSNRRSMVRKRQSRLQLKDDSADHMRSFLDDGDDEDLSDDDDDDDASSISDPDSPRTPHLGGLTPPPGHHRPTRVLTDPLQSAQRGGLAVREHNDAYAQIPANSREMTLRMTLTRPDLRADDEQIYGWQAAQQAAYSPPAGRKSQQSNAARGEELSPQNLPSSQQQGPSYMSQGRTPKESIEAILTGTDHWSPEVAAGGDRGFMKRIFNRVRRA</sequence>
<name>A0ABR1PMY8_DIAER</name>
<dbReference type="Proteomes" id="UP001430848">
    <property type="component" value="Unassembled WGS sequence"/>
</dbReference>